<dbReference type="RefSeq" id="XP_009163437.1">
    <property type="nucleotide sequence ID" value="XM_009165173.1"/>
</dbReference>
<dbReference type="GeneID" id="20326901"/>
<dbReference type="CDD" id="cd21978">
    <property type="entry name" value="HMG-box_HMGB_rpt1"/>
    <property type="match status" value="1"/>
</dbReference>
<organism evidence="6 7">
    <name type="scientific">Opisthorchis viverrini</name>
    <name type="common">Southeast Asian liver fluke</name>
    <dbReference type="NCBI Taxonomy" id="6198"/>
    <lineage>
        <taxon>Eukaryota</taxon>
        <taxon>Metazoa</taxon>
        <taxon>Spiralia</taxon>
        <taxon>Lophotrochozoa</taxon>
        <taxon>Platyhelminthes</taxon>
        <taxon>Trematoda</taxon>
        <taxon>Digenea</taxon>
        <taxon>Opisthorchiida</taxon>
        <taxon>Opisthorchiata</taxon>
        <taxon>Opisthorchiidae</taxon>
        <taxon>Opisthorchis</taxon>
    </lineage>
</organism>
<proteinExistence type="inferred from homology"/>
<evidence type="ECO:0000256" key="4">
    <source>
        <dbReference type="ARBA" id="ARBA00023125"/>
    </source>
</evidence>
<evidence type="ECO:0000256" key="5">
    <source>
        <dbReference type="ARBA" id="ARBA00023242"/>
    </source>
</evidence>
<sequence>FLLPAPSRGLIAVAGLDLSALYTARPAVPTPSPYAAKQLTVAGLACSGLFVGLRDLDNMNRMKDKNRPKGAMSAYACFVQVIREEHKKKHPGEQIVFSDFSKKCAERWKLMTPKEKKRFEDLAALDKERFNREMSDYVPPEGMKKGKKRKVPRDPGLPRRAWSAFFFFCDEHRGKVKENNPEFKVADVAKELGRQWEACQDKAKYELLAQQDKQRYEEDMVKYRAGVYVPVQKKPAGATPNPTTLDLTENPGSDCNPTPGTGGDENGAELEDEDDGEPDEVEDE</sequence>
<keyword evidence="7" id="KW-1185">Reference proteome</keyword>
<dbReference type="Pfam" id="PF00505">
    <property type="entry name" value="HMG_box"/>
    <property type="match status" value="1"/>
</dbReference>
<gene>
    <name evidence="6" type="ORF">T265_12733</name>
</gene>
<dbReference type="Proteomes" id="UP000054324">
    <property type="component" value="Unassembled WGS sequence"/>
</dbReference>
<evidence type="ECO:0000313" key="6">
    <source>
        <dbReference type="EMBL" id="KER32894.1"/>
    </source>
</evidence>
<dbReference type="EMBL" id="KL596630">
    <property type="protein sequence ID" value="KER32894.1"/>
    <property type="molecule type" value="Genomic_DNA"/>
</dbReference>
<keyword evidence="4" id="KW-0238">DNA-binding</keyword>
<dbReference type="PANTHER" id="PTHR48112">
    <property type="entry name" value="HIGH MOBILITY GROUP PROTEIN DSP1"/>
    <property type="match status" value="1"/>
</dbReference>
<dbReference type="PRINTS" id="PR00886">
    <property type="entry name" value="HIGHMOBLTY12"/>
</dbReference>
<dbReference type="AlphaFoldDB" id="A0A075AJ75"/>
<dbReference type="PROSITE" id="PS50118">
    <property type="entry name" value="HMG_BOX_2"/>
    <property type="match status" value="2"/>
</dbReference>
<comment type="similarity">
    <text evidence="2">Belongs to the HMGB family.</text>
</comment>
<dbReference type="InterPro" id="IPR036910">
    <property type="entry name" value="HMG_box_dom_sf"/>
</dbReference>
<dbReference type="SMART" id="SM00398">
    <property type="entry name" value="HMG"/>
    <property type="match status" value="2"/>
</dbReference>
<dbReference type="PANTHER" id="PTHR48112:SF32">
    <property type="entry name" value="HIGH MOBILITY GROUP PROTEIN B3"/>
    <property type="match status" value="1"/>
</dbReference>
<protein>
    <submittedName>
        <fullName evidence="6">Uncharacterized protein</fullName>
    </submittedName>
</protein>
<dbReference type="SUPFAM" id="SSF47095">
    <property type="entry name" value="HMG-box"/>
    <property type="match status" value="2"/>
</dbReference>
<dbReference type="InterPro" id="IPR009071">
    <property type="entry name" value="HMG_box_dom"/>
</dbReference>
<dbReference type="GO" id="GO:0003677">
    <property type="term" value="F:DNA binding"/>
    <property type="evidence" value="ECO:0007669"/>
    <property type="project" value="UniProtKB-UniRule"/>
</dbReference>
<dbReference type="CTD" id="20326901"/>
<keyword evidence="3" id="KW-0677">Repeat</keyword>
<keyword evidence="5" id="KW-0539">Nucleus</keyword>
<comment type="subcellular location">
    <subcellularLocation>
        <location evidence="1">Nucleus</location>
    </subcellularLocation>
</comment>
<reference evidence="6 7" key="1">
    <citation type="submission" date="2013-11" db="EMBL/GenBank/DDBJ databases">
        <title>Opisthorchis viverrini - life in the bile duct.</title>
        <authorList>
            <person name="Young N.D."/>
            <person name="Nagarajan N."/>
            <person name="Lin S.J."/>
            <person name="Korhonen P.K."/>
            <person name="Jex A.R."/>
            <person name="Hall R.S."/>
            <person name="Safavi-Hemami H."/>
            <person name="Kaewkong W."/>
            <person name="Bertrand D."/>
            <person name="Gao S."/>
            <person name="Seet Q."/>
            <person name="Wongkham S."/>
            <person name="Teh B.T."/>
            <person name="Wongkham C."/>
            <person name="Intapan P.M."/>
            <person name="Maleewong W."/>
            <person name="Yang X."/>
            <person name="Hu M."/>
            <person name="Wang Z."/>
            <person name="Hofmann A."/>
            <person name="Sternberg P.W."/>
            <person name="Tan P."/>
            <person name="Wang J."/>
            <person name="Gasser R.B."/>
        </authorList>
    </citation>
    <scope>NUCLEOTIDE SEQUENCE [LARGE SCALE GENOMIC DNA]</scope>
</reference>
<evidence type="ECO:0000256" key="3">
    <source>
        <dbReference type="ARBA" id="ARBA00022737"/>
    </source>
</evidence>
<dbReference type="InterPro" id="IPR050342">
    <property type="entry name" value="HMGB"/>
</dbReference>
<evidence type="ECO:0000256" key="1">
    <source>
        <dbReference type="ARBA" id="ARBA00004123"/>
    </source>
</evidence>
<dbReference type="FunFam" id="1.10.30.10:FF:000006">
    <property type="entry name" value="High mobility group protein B1"/>
    <property type="match status" value="1"/>
</dbReference>
<dbReference type="KEGG" id="ovi:T265_12733"/>
<evidence type="ECO:0000256" key="2">
    <source>
        <dbReference type="ARBA" id="ARBA00008774"/>
    </source>
</evidence>
<name>A0A075AJ75_OPIVI</name>
<dbReference type="Gene3D" id="1.10.30.10">
    <property type="entry name" value="High mobility group box domain"/>
    <property type="match status" value="2"/>
</dbReference>
<dbReference type="GO" id="GO:0005634">
    <property type="term" value="C:nucleus"/>
    <property type="evidence" value="ECO:0007669"/>
    <property type="project" value="UniProtKB-SubCell"/>
</dbReference>
<dbReference type="OrthoDB" id="1919336at2759"/>
<evidence type="ECO:0000313" key="7">
    <source>
        <dbReference type="Proteomes" id="UP000054324"/>
    </source>
</evidence>
<dbReference type="STRING" id="6198.A0A075AJ75"/>
<accession>A0A075AJ75</accession>
<feature type="non-terminal residue" evidence="6">
    <location>
        <position position="1"/>
    </location>
</feature>
<dbReference type="Pfam" id="PF09011">
    <property type="entry name" value="HMG_box_2"/>
    <property type="match status" value="1"/>
</dbReference>